<evidence type="ECO:0000313" key="5">
    <source>
        <dbReference type="EMBL" id="XCJ16245.1"/>
    </source>
</evidence>
<dbReference type="InterPro" id="IPR009057">
    <property type="entry name" value="Homeodomain-like_sf"/>
</dbReference>
<evidence type="ECO:0000256" key="2">
    <source>
        <dbReference type="ARBA" id="ARBA00023125"/>
    </source>
</evidence>
<dbReference type="PROSITE" id="PS01124">
    <property type="entry name" value="HTH_ARAC_FAMILY_2"/>
    <property type="match status" value="1"/>
</dbReference>
<dbReference type="PANTHER" id="PTHR43280:SF28">
    <property type="entry name" value="HTH-TYPE TRANSCRIPTIONAL ACTIVATOR RHAS"/>
    <property type="match status" value="1"/>
</dbReference>
<dbReference type="Gene3D" id="1.10.10.60">
    <property type="entry name" value="Homeodomain-like"/>
    <property type="match status" value="2"/>
</dbReference>
<name>A0AAU8IDE4_9BACL</name>
<proteinExistence type="predicted"/>
<dbReference type="SUPFAM" id="SSF46689">
    <property type="entry name" value="Homeodomain-like"/>
    <property type="match status" value="2"/>
</dbReference>
<dbReference type="SMART" id="SM00342">
    <property type="entry name" value="HTH_ARAC"/>
    <property type="match status" value="1"/>
</dbReference>
<keyword evidence="3" id="KW-0804">Transcription</keyword>
<dbReference type="PANTHER" id="PTHR43280">
    <property type="entry name" value="ARAC-FAMILY TRANSCRIPTIONAL REGULATOR"/>
    <property type="match status" value="1"/>
</dbReference>
<accession>A0AAU8IDE4</accession>
<protein>
    <submittedName>
        <fullName evidence="5">AraC family transcriptional regulator</fullName>
    </submittedName>
</protein>
<dbReference type="InterPro" id="IPR020449">
    <property type="entry name" value="Tscrpt_reg_AraC-type_HTH"/>
</dbReference>
<feature type="domain" description="HTH araC/xylS-type" evidence="4">
    <location>
        <begin position="147"/>
        <end position="245"/>
    </location>
</feature>
<sequence>MKQSSIDPEIVQRFLSRKIHHQREYFMHPPYVIEKRLFNSIIAANCESAVTCLDKINTLERAVLAEEPVRSLKNSLICSCTLMTRAAIEGGMPPEVAFNLSDAYIQEIERKEKMTDLSLLEYTMLEGFIRKLKEARRSSRHYSHAVHLAIEYIQENSLQDFSLENLASHVYLNPAYLSHLFKKEVGTSITDFINRVKTRESVYFLLHTNNSISEVALLFHFCNQSYYTTVFKKYFGMTPSQFRKQRGEEGRQKTDLDDFSLI</sequence>
<dbReference type="EMBL" id="CP159510">
    <property type="protein sequence ID" value="XCJ16245.1"/>
    <property type="molecule type" value="Genomic_DNA"/>
</dbReference>
<dbReference type="GO" id="GO:0043565">
    <property type="term" value="F:sequence-specific DNA binding"/>
    <property type="evidence" value="ECO:0007669"/>
    <property type="project" value="InterPro"/>
</dbReference>
<dbReference type="RefSeq" id="WP_353947830.1">
    <property type="nucleotide sequence ID" value="NZ_CP159510.1"/>
</dbReference>
<dbReference type="GO" id="GO:0003700">
    <property type="term" value="F:DNA-binding transcription factor activity"/>
    <property type="evidence" value="ECO:0007669"/>
    <property type="project" value="InterPro"/>
</dbReference>
<evidence type="ECO:0000256" key="3">
    <source>
        <dbReference type="ARBA" id="ARBA00023163"/>
    </source>
</evidence>
<dbReference type="Pfam" id="PF12833">
    <property type="entry name" value="HTH_18"/>
    <property type="match status" value="1"/>
</dbReference>
<evidence type="ECO:0000259" key="4">
    <source>
        <dbReference type="PROSITE" id="PS01124"/>
    </source>
</evidence>
<gene>
    <name evidence="5" type="ORF">ABNN70_11175</name>
</gene>
<dbReference type="PRINTS" id="PR00032">
    <property type="entry name" value="HTHARAC"/>
</dbReference>
<keyword evidence="2" id="KW-0238">DNA-binding</keyword>
<evidence type="ECO:0000256" key="1">
    <source>
        <dbReference type="ARBA" id="ARBA00023015"/>
    </source>
</evidence>
<keyword evidence="1" id="KW-0805">Transcription regulation</keyword>
<dbReference type="AlphaFoldDB" id="A0AAU8IDE4"/>
<dbReference type="InterPro" id="IPR018060">
    <property type="entry name" value="HTH_AraC"/>
</dbReference>
<organism evidence="5">
    <name type="scientific">Sporolactobacillus sp. Y61</name>
    <dbReference type="NCBI Taxonomy" id="3160863"/>
    <lineage>
        <taxon>Bacteria</taxon>
        <taxon>Bacillati</taxon>
        <taxon>Bacillota</taxon>
        <taxon>Bacilli</taxon>
        <taxon>Bacillales</taxon>
        <taxon>Sporolactobacillaceae</taxon>
        <taxon>Sporolactobacillus</taxon>
    </lineage>
</organism>
<reference evidence="5" key="1">
    <citation type="submission" date="2024-06" db="EMBL/GenBank/DDBJ databases">
        <authorList>
            <person name="Fan A."/>
            <person name="Zhang F.Y."/>
            <person name="Zhang L."/>
        </authorList>
    </citation>
    <scope>NUCLEOTIDE SEQUENCE</scope>
    <source>
        <strain evidence="5">Y61</strain>
    </source>
</reference>